<dbReference type="PANTHER" id="PTHR10887">
    <property type="entry name" value="DNA2/NAM7 HELICASE FAMILY"/>
    <property type="match status" value="1"/>
</dbReference>
<dbReference type="Pfam" id="PF13087">
    <property type="entry name" value="AAA_12"/>
    <property type="match status" value="1"/>
</dbReference>
<dbReference type="SUPFAM" id="SSF52540">
    <property type="entry name" value="P-loop containing nucleoside triphosphate hydrolases"/>
    <property type="match status" value="1"/>
</dbReference>
<dbReference type="InterPro" id="IPR047187">
    <property type="entry name" value="SF1_C_Upf1"/>
</dbReference>
<dbReference type="PANTHER" id="PTHR10887:SF442">
    <property type="entry name" value="DNA HELICASE"/>
    <property type="match status" value="1"/>
</dbReference>
<evidence type="ECO:0000259" key="6">
    <source>
        <dbReference type="Pfam" id="PF13086"/>
    </source>
</evidence>
<evidence type="ECO:0000256" key="2">
    <source>
        <dbReference type="ARBA" id="ARBA00022801"/>
    </source>
</evidence>
<dbReference type="FunFam" id="3.40.50.300:FF:000326">
    <property type="entry name" value="P-loop containing nucleoside triphosphate hydrolase"/>
    <property type="match status" value="1"/>
</dbReference>
<dbReference type="GO" id="GO:0004386">
    <property type="term" value="F:helicase activity"/>
    <property type="evidence" value="ECO:0007669"/>
    <property type="project" value="UniProtKB-KW"/>
</dbReference>
<gene>
    <name evidence="8" type="ORF">OSB04_027429</name>
</gene>
<evidence type="ECO:0000256" key="5">
    <source>
        <dbReference type="SAM" id="MobiDB-lite"/>
    </source>
</evidence>
<dbReference type="GO" id="GO:0016787">
    <property type="term" value="F:hydrolase activity"/>
    <property type="evidence" value="ECO:0007669"/>
    <property type="project" value="UniProtKB-KW"/>
</dbReference>
<accession>A0AA38SYT6</accession>
<dbReference type="GO" id="GO:0005694">
    <property type="term" value="C:chromosome"/>
    <property type="evidence" value="ECO:0007669"/>
    <property type="project" value="UniProtKB-ARBA"/>
</dbReference>
<proteinExistence type="predicted"/>
<evidence type="ECO:0000256" key="1">
    <source>
        <dbReference type="ARBA" id="ARBA00022741"/>
    </source>
</evidence>
<evidence type="ECO:0000256" key="4">
    <source>
        <dbReference type="ARBA" id="ARBA00022840"/>
    </source>
</evidence>
<feature type="region of interest" description="Disordered" evidence="5">
    <location>
        <begin position="960"/>
        <end position="985"/>
    </location>
</feature>
<keyword evidence="1" id="KW-0547">Nucleotide-binding</keyword>
<dbReference type="Pfam" id="PF13086">
    <property type="entry name" value="AAA_11"/>
    <property type="match status" value="1"/>
</dbReference>
<dbReference type="InterPro" id="IPR027417">
    <property type="entry name" value="P-loop_NTPase"/>
</dbReference>
<dbReference type="InterPro" id="IPR045055">
    <property type="entry name" value="DNA2/NAM7-like"/>
</dbReference>
<protein>
    <recommendedName>
        <fullName evidence="10">P-loop containing nucleoside triphosphate hydrolases superfamily protein</fullName>
    </recommendedName>
</protein>
<keyword evidence="2" id="KW-0378">Hydrolase</keyword>
<sequence length="985" mass="109940">MASSSSSRKPEIKGRGLIDEVFSWSVRDVLNVNLYKDKPNKLTILLVKQIHQQVKRIPQTFSSATDYTKSFVEPLLEETHAELLSNVKNISRASTRGITGGSTAKYFEFPKDLFYNLLLEKKSGSENKKGFYEPEVGDLIALTNRIPTCVDDLSRPNASAYVIALVQRVNDEVPHKIQVICSKPYAFPDKESKRGGEFILFAMKIIDKVLNGDSKGSKRCSLCSAEDAQNSASPNLQEAISTLNLNPSQKTAIWSCIAARECQHQETVNLIWGPPGTGKTKMISALLFALWKMKCRTLTCTPTNNAVVEVAARVCGLVKSSLEYDTYGFGDIVLFGNGERMKIGGFQELNQVFLENRVSVLADCLSPTFGWRRKAESMIRILKYPKDEYSSVGNGKTIDSKEKVPKNTKSKDKKLSFSEFVTERFNVLEEKLTTMVRNLYTHMPTSFVTLQLAKKMMKVISLIRSIGVSITGNDGMRNELLQVLEEVLCQTVSFPKSTDDWEIGNFCLKTASLIFCTASSSIRLHNIVTKVELLVVDEAAQLRECESFIPLQLAGLRGVVLIGDEKQLPATVKSEICKKLEFGRSLFERLVSLKHTTHLLNIQYRMHPTISSFPNKEFYGGKIIDGPNVIKGSYKKQFLEGDMFGSYSFIHLTQGKVEFDDTGSGKNMVEVAVIIELLARLGKECVAKNRKISVGCIAPYKAQVDAIQSKLQSVYGRRECKLSVNVRTVDGFQGCEEDVIIISTVTGIGKKSIGFLSKPQRANVALTRARHCLWIVGNGDVLRHSSPIWKRLVKHAKNAHCFHVGNNDKTLDQAITNTLVVFDDGFLKSMINLKKPESCKEVHSLLMKLSGGLRVPQTGDVSHDSILFNMYAVNCSGFKLVWSVVMMEEGVESVQVLKVWDIFEGSLKQSQLIKRVNKFYRGCSEETRSRCKEKLQDRDLEVPKSWSKVDNISKGIASMSLTKEAGSSSSHFRDGKSGESDRPRP</sequence>
<reference evidence="8" key="1">
    <citation type="submission" date="2023-03" db="EMBL/GenBank/DDBJ databases">
        <title>Chromosome-scale reference genome and RAD-based genetic map of yellow starthistle (Centaurea solstitialis) reveal putative structural variation and QTLs associated with invader traits.</title>
        <authorList>
            <person name="Reatini B."/>
            <person name="Cang F.A."/>
            <person name="Jiang Q."/>
            <person name="Mckibben M.T.W."/>
            <person name="Barker M.S."/>
            <person name="Rieseberg L.H."/>
            <person name="Dlugosch K.M."/>
        </authorList>
    </citation>
    <scope>NUCLEOTIDE SEQUENCE</scope>
    <source>
        <strain evidence="8">CAN-66</strain>
        <tissue evidence="8">Leaf</tissue>
    </source>
</reference>
<feature type="compositionally biased region" description="Polar residues" evidence="5">
    <location>
        <begin position="960"/>
        <end position="970"/>
    </location>
</feature>
<dbReference type="CDD" id="cd18808">
    <property type="entry name" value="SF1_C_Upf1"/>
    <property type="match status" value="1"/>
</dbReference>
<dbReference type="EMBL" id="JARYMX010000007">
    <property type="protein sequence ID" value="KAJ9540923.1"/>
    <property type="molecule type" value="Genomic_DNA"/>
</dbReference>
<evidence type="ECO:0000259" key="7">
    <source>
        <dbReference type="Pfam" id="PF13087"/>
    </source>
</evidence>
<keyword evidence="9" id="KW-1185">Reference proteome</keyword>
<keyword evidence="3" id="KW-0347">Helicase</keyword>
<name>A0AA38SYT6_9ASTR</name>
<dbReference type="Proteomes" id="UP001172457">
    <property type="component" value="Chromosome 7"/>
</dbReference>
<feature type="domain" description="DNA2/NAM7 helicase helicase" evidence="6">
    <location>
        <begin position="244"/>
        <end position="575"/>
    </location>
</feature>
<dbReference type="Gene3D" id="3.40.50.300">
    <property type="entry name" value="P-loop containing nucleotide triphosphate hydrolases"/>
    <property type="match status" value="2"/>
</dbReference>
<keyword evidence="4" id="KW-0067">ATP-binding</keyword>
<evidence type="ECO:0000313" key="8">
    <source>
        <dbReference type="EMBL" id="KAJ9540923.1"/>
    </source>
</evidence>
<dbReference type="AlphaFoldDB" id="A0AA38SYT6"/>
<evidence type="ECO:0000256" key="3">
    <source>
        <dbReference type="ARBA" id="ARBA00022806"/>
    </source>
</evidence>
<evidence type="ECO:0000313" key="9">
    <source>
        <dbReference type="Proteomes" id="UP001172457"/>
    </source>
</evidence>
<feature type="non-terminal residue" evidence="8">
    <location>
        <position position="985"/>
    </location>
</feature>
<feature type="domain" description="DNA2/NAM7 helicase-like C-terminal" evidence="7">
    <location>
        <begin position="583"/>
        <end position="779"/>
    </location>
</feature>
<evidence type="ECO:0008006" key="10">
    <source>
        <dbReference type="Google" id="ProtNLM"/>
    </source>
</evidence>
<dbReference type="GO" id="GO:0005524">
    <property type="term" value="F:ATP binding"/>
    <property type="evidence" value="ECO:0007669"/>
    <property type="project" value="UniProtKB-KW"/>
</dbReference>
<comment type="caution">
    <text evidence="8">The sequence shown here is derived from an EMBL/GenBank/DDBJ whole genome shotgun (WGS) entry which is preliminary data.</text>
</comment>
<organism evidence="8 9">
    <name type="scientific">Centaurea solstitialis</name>
    <name type="common">yellow star-thistle</name>
    <dbReference type="NCBI Taxonomy" id="347529"/>
    <lineage>
        <taxon>Eukaryota</taxon>
        <taxon>Viridiplantae</taxon>
        <taxon>Streptophyta</taxon>
        <taxon>Embryophyta</taxon>
        <taxon>Tracheophyta</taxon>
        <taxon>Spermatophyta</taxon>
        <taxon>Magnoliopsida</taxon>
        <taxon>eudicotyledons</taxon>
        <taxon>Gunneridae</taxon>
        <taxon>Pentapetalae</taxon>
        <taxon>asterids</taxon>
        <taxon>campanulids</taxon>
        <taxon>Asterales</taxon>
        <taxon>Asteraceae</taxon>
        <taxon>Carduoideae</taxon>
        <taxon>Cardueae</taxon>
        <taxon>Centaureinae</taxon>
        <taxon>Centaurea</taxon>
    </lineage>
</organism>
<dbReference type="InterPro" id="IPR041679">
    <property type="entry name" value="DNA2/NAM7-like_C"/>
</dbReference>
<feature type="compositionally biased region" description="Basic and acidic residues" evidence="5">
    <location>
        <begin position="971"/>
        <end position="985"/>
    </location>
</feature>
<dbReference type="InterPro" id="IPR041677">
    <property type="entry name" value="DNA2/NAM7_AAA_11"/>
</dbReference>